<dbReference type="Pfam" id="PF00960">
    <property type="entry name" value="Neocarzinostat"/>
    <property type="match status" value="1"/>
</dbReference>
<dbReference type="Gene3D" id="2.60.40.230">
    <property type="entry name" value="Neocarzinostatin-like"/>
    <property type="match status" value="1"/>
</dbReference>
<dbReference type="RefSeq" id="WP_157805043.1">
    <property type="nucleotide sequence ID" value="NZ_PGEZ01000001.1"/>
</dbReference>
<dbReference type="AlphaFoldDB" id="A0A2M9BEI2"/>
<dbReference type="Proteomes" id="UP000230842">
    <property type="component" value="Unassembled WGS sequence"/>
</dbReference>
<dbReference type="GO" id="GO:0003677">
    <property type="term" value="F:DNA binding"/>
    <property type="evidence" value="ECO:0007669"/>
    <property type="project" value="InterPro"/>
</dbReference>
<organism evidence="3 4">
    <name type="scientific">Mumia flava</name>
    <dbReference type="NCBI Taxonomy" id="1348852"/>
    <lineage>
        <taxon>Bacteria</taxon>
        <taxon>Bacillati</taxon>
        <taxon>Actinomycetota</taxon>
        <taxon>Actinomycetes</taxon>
        <taxon>Propionibacteriales</taxon>
        <taxon>Nocardioidaceae</taxon>
        <taxon>Mumia</taxon>
    </lineage>
</organism>
<keyword evidence="4" id="KW-1185">Reference proteome</keyword>
<sequence>MRSKNRTVALLAGAGMLAASAVVVSAGPAAAVTPTGGCWVYSPPSGADIEDTNPASNTSSTLAPWTDPAMAPVGDADYTITTTGGTTVGSTRDFSLTFNKGPKNGGPPASGTAYYYFSVNGTNLPAITSGFSAGGAALIPGDTISGSFTITSAGTNTVRLRKVIYDIPTFLTRVNCNGQSVGVANGVNPATTPLDTNIAASFSAVGPTATITGITNQVVTTAARSGDAISFGVSNFAGAGTGTVELCNASGSTCDATTGSVTIAAAGTGSGTYAVPSGATTGSRALKVTSGGETSLTPITVLAGVTVSTNVTGGGAGTVVTVSGSNWDPGQAVTIGGYQNGPPFPPPASSDPTVSTTADSSGNISATFTVNDAATAFIGASRTHAAGPPPTVLFGSQAFTFSGDTCTAKQGAATTGSCSLLETVDLTVVAGDLKMSKDAGNVAMDGVTLDGTVQTSTGDLQDVTVMDYRGGTLGWSLVGRFSGLNGPANPAGGNFTIPSSAMSWTPSCTADANNDDTVVAGGTGSFTTDSTDLPLCSVATTGLGTDGTSGGDTLADAGLSLEVGSSQAAGNYTGLLTLTLS</sequence>
<comment type="caution">
    <text evidence="3">The sequence shown here is derived from an EMBL/GenBank/DDBJ whole genome shotgun (WGS) entry which is preliminary data.</text>
</comment>
<feature type="signal peptide" evidence="2">
    <location>
        <begin position="1"/>
        <end position="21"/>
    </location>
</feature>
<feature type="region of interest" description="Disordered" evidence="1">
    <location>
        <begin position="47"/>
        <end position="66"/>
    </location>
</feature>
<keyword evidence="2" id="KW-0732">Signal</keyword>
<evidence type="ECO:0000313" key="4">
    <source>
        <dbReference type="Proteomes" id="UP000230842"/>
    </source>
</evidence>
<dbReference type="EMBL" id="PGEZ01000001">
    <property type="protein sequence ID" value="PJJ56358.1"/>
    <property type="molecule type" value="Genomic_DNA"/>
</dbReference>
<protein>
    <submittedName>
        <fullName evidence="3">Neocarzinostatin family protein</fullName>
    </submittedName>
</protein>
<evidence type="ECO:0000313" key="3">
    <source>
        <dbReference type="EMBL" id="PJJ56358.1"/>
    </source>
</evidence>
<dbReference type="InterPro" id="IPR002186">
    <property type="entry name" value="Neocarzinostatin_fam"/>
</dbReference>
<feature type="compositionally biased region" description="Polar residues" evidence="1">
    <location>
        <begin position="53"/>
        <end position="63"/>
    </location>
</feature>
<reference evidence="3 4" key="1">
    <citation type="submission" date="2017-11" db="EMBL/GenBank/DDBJ databases">
        <title>Genomic Encyclopedia of Archaeal and Bacterial Type Strains, Phase II (KMG-II): From Individual Species to Whole Genera.</title>
        <authorList>
            <person name="Goeker M."/>
        </authorList>
    </citation>
    <scope>NUCLEOTIDE SEQUENCE [LARGE SCALE GENOMIC DNA]</scope>
    <source>
        <strain evidence="3 4">DSM 27763</strain>
    </source>
</reference>
<dbReference type="OrthoDB" id="4451361at2"/>
<feature type="chain" id="PRO_5038924491" evidence="2">
    <location>
        <begin position="22"/>
        <end position="581"/>
    </location>
</feature>
<evidence type="ECO:0000256" key="2">
    <source>
        <dbReference type="SAM" id="SignalP"/>
    </source>
</evidence>
<proteinExistence type="predicted"/>
<evidence type="ECO:0000256" key="1">
    <source>
        <dbReference type="SAM" id="MobiDB-lite"/>
    </source>
</evidence>
<gene>
    <name evidence="3" type="ORF">CLV56_0564</name>
</gene>
<accession>A0A2M9BEI2</accession>
<dbReference type="GO" id="GO:0006952">
    <property type="term" value="P:defense response"/>
    <property type="evidence" value="ECO:0007669"/>
    <property type="project" value="InterPro"/>
</dbReference>
<name>A0A2M9BEI2_9ACTN</name>